<evidence type="ECO:0000259" key="1">
    <source>
        <dbReference type="Pfam" id="PF08241"/>
    </source>
</evidence>
<dbReference type="EMBL" id="CP036276">
    <property type="protein sequence ID" value="QDU42616.1"/>
    <property type="molecule type" value="Genomic_DNA"/>
</dbReference>
<dbReference type="Pfam" id="PF08241">
    <property type="entry name" value="Methyltransf_11"/>
    <property type="match status" value="1"/>
</dbReference>
<proteinExistence type="predicted"/>
<dbReference type="KEGG" id="sdyn:Mal52_10830"/>
<organism evidence="2 3">
    <name type="scientific">Symmachiella dynata</name>
    <dbReference type="NCBI Taxonomy" id="2527995"/>
    <lineage>
        <taxon>Bacteria</taxon>
        <taxon>Pseudomonadati</taxon>
        <taxon>Planctomycetota</taxon>
        <taxon>Planctomycetia</taxon>
        <taxon>Planctomycetales</taxon>
        <taxon>Planctomycetaceae</taxon>
        <taxon>Symmachiella</taxon>
    </lineage>
</organism>
<dbReference type="InterPro" id="IPR029063">
    <property type="entry name" value="SAM-dependent_MTases_sf"/>
</dbReference>
<dbReference type="InterPro" id="IPR050508">
    <property type="entry name" value="Methyltransf_Superfamily"/>
</dbReference>
<protein>
    <recommendedName>
        <fullName evidence="1">Methyltransferase type 11 domain-containing protein</fullName>
    </recommendedName>
</protein>
<feature type="domain" description="Methyltransferase type 11" evidence="1">
    <location>
        <begin position="53"/>
        <end position="148"/>
    </location>
</feature>
<dbReference type="PANTHER" id="PTHR42912:SF45">
    <property type="entry name" value="23S RRNA (GUANINE(745)-N(1))-METHYLTRANSFERASE"/>
    <property type="match status" value="1"/>
</dbReference>
<reference evidence="2 3" key="1">
    <citation type="submission" date="2019-02" db="EMBL/GenBank/DDBJ databases">
        <title>Deep-cultivation of Planctomycetes and their phenomic and genomic characterization uncovers novel biology.</title>
        <authorList>
            <person name="Wiegand S."/>
            <person name="Jogler M."/>
            <person name="Boedeker C."/>
            <person name="Pinto D."/>
            <person name="Vollmers J."/>
            <person name="Rivas-Marin E."/>
            <person name="Kohn T."/>
            <person name="Peeters S.H."/>
            <person name="Heuer A."/>
            <person name="Rast P."/>
            <person name="Oberbeckmann S."/>
            <person name="Bunk B."/>
            <person name="Jeske O."/>
            <person name="Meyerdierks A."/>
            <person name="Storesund J.E."/>
            <person name="Kallscheuer N."/>
            <person name="Luecker S."/>
            <person name="Lage O.M."/>
            <person name="Pohl T."/>
            <person name="Merkel B.J."/>
            <person name="Hornburger P."/>
            <person name="Mueller R.-W."/>
            <person name="Bruemmer F."/>
            <person name="Labrenz M."/>
            <person name="Spormann A.M."/>
            <person name="Op den Camp H."/>
            <person name="Overmann J."/>
            <person name="Amann R."/>
            <person name="Jetten M.S.M."/>
            <person name="Mascher T."/>
            <person name="Medema M.H."/>
            <person name="Devos D.P."/>
            <person name="Kaster A.-K."/>
            <person name="Ovreas L."/>
            <person name="Rohde M."/>
            <person name="Galperin M.Y."/>
            <person name="Jogler C."/>
        </authorList>
    </citation>
    <scope>NUCLEOTIDE SEQUENCE [LARGE SCALE GENOMIC DNA]</scope>
    <source>
        <strain evidence="2 3">Mal52</strain>
    </source>
</reference>
<dbReference type="Gene3D" id="3.40.50.150">
    <property type="entry name" value="Vaccinia Virus protein VP39"/>
    <property type="match status" value="1"/>
</dbReference>
<dbReference type="RefSeq" id="WP_145374643.1">
    <property type="nucleotide sequence ID" value="NZ_CP036276.1"/>
</dbReference>
<dbReference type="CDD" id="cd02440">
    <property type="entry name" value="AdoMet_MTases"/>
    <property type="match status" value="1"/>
</dbReference>
<keyword evidence="3" id="KW-1185">Reference proteome</keyword>
<dbReference type="SUPFAM" id="SSF53335">
    <property type="entry name" value="S-adenosyl-L-methionine-dependent methyltransferases"/>
    <property type="match status" value="1"/>
</dbReference>
<dbReference type="PANTHER" id="PTHR42912">
    <property type="entry name" value="METHYLTRANSFERASE"/>
    <property type="match status" value="1"/>
</dbReference>
<dbReference type="AlphaFoldDB" id="A0A517ZJF8"/>
<evidence type="ECO:0000313" key="2">
    <source>
        <dbReference type="EMBL" id="QDU42616.1"/>
    </source>
</evidence>
<name>A0A517ZJF8_9PLAN</name>
<evidence type="ECO:0000313" key="3">
    <source>
        <dbReference type="Proteomes" id="UP000319383"/>
    </source>
</evidence>
<dbReference type="GO" id="GO:0008757">
    <property type="term" value="F:S-adenosylmethionine-dependent methyltransferase activity"/>
    <property type="evidence" value="ECO:0007669"/>
    <property type="project" value="InterPro"/>
</dbReference>
<accession>A0A517ZJF8</accession>
<sequence length="266" mass="30287">MSFVQRNRAAWDRLVRAGSQFAKVATDEQCRDPLQALDGRGWLPASVRGLDVLCLAAGGGWQSILYAAAGANVTVVDLSPEMLKKDEQEANRRNYKVRVVEASMDNLQMFADECFDIVHQPVSTCYVSDVTVVYREIARVLRDDGLYISQHKQPTSLQITERDERHRYVLGLPYYQDSSLPLVEDESYRESGTVEFLHRWEELVGGLCRSGFVIEDLTEPYRGDPQAPLGSWRHRGLFVAPYLRMKSRRIPRIAGENSRKPLWTPP</sequence>
<dbReference type="InterPro" id="IPR013216">
    <property type="entry name" value="Methyltransf_11"/>
</dbReference>
<dbReference type="Proteomes" id="UP000319383">
    <property type="component" value="Chromosome"/>
</dbReference>
<gene>
    <name evidence="2" type="ORF">Mal52_10830</name>
</gene>